<dbReference type="SMART" id="SM00289">
    <property type="entry name" value="WR1"/>
    <property type="match status" value="6"/>
</dbReference>
<dbReference type="InterPro" id="IPR001368">
    <property type="entry name" value="TNFR/NGFR_Cys_rich_reg"/>
</dbReference>
<evidence type="ECO:0000256" key="1">
    <source>
        <dbReference type="PROSITE-ProRule" id="PRU00206"/>
    </source>
</evidence>
<proteinExistence type="predicted"/>
<dbReference type="EMBL" id="CACRXK020003207">
    <property type="protein sequence ID" value="CAB3997856.1"/>
    <property type="molecule type" value="Genomic_DNA"/>
</dbReference>
<feature type="repeat" description="TNFR-Cys" evidence="1">
    <location>
        <begin position="3090"/>
        <end position="3135"/>
    </location>
</feature>
<comment type="caution">
    <text evidence="1">Lacks conserved residue(s) required for the propagation of feature annotation.</text>
</comment>
<dbReference type="PANTHER" id="PTHR46104:SF1">
    <property type="entry name" value="GENE 9195-RELATED"/>
    <property type="match status" value="1"/>
</dbReference>
<dbReference type="InterPro" id="IPR009030">
    <property type="entry name" value="Growth_fac_rcpt_cys_sf"/>
</dbReference>
<accession>A0A6S7H549</accession>
<dbReference type="InterPro" id="IPR002557">
    <property type="entry name" value="Chitin-bd_dom"/>
</dbReference>
<sequence length="3724" mass="397994">MFECTVCPAGKYCPRGSDVPLPCPRGSYCIIGNDVRENGVPVPCPKGTFGSREGLEEENECTGCTPGHYCVQAKLSNVTGLCAAGYWCKTRAITATPGSSEDFGPCPSGGYYCEAGSSAPQRCPVGRYAKPGRNKLKSADECDICDAGHYCAYGNQTEWTGNCAPGYYCKAGSPVREPTNDTFGGKCFRGHRCPEGSPWPIACAAGEYNHETGRETCLDCPAGSFCTINTTTPDACPAGYYCPLNTKTSNANPCPAGTFSNLTSRTSLDDCQPCTPGSYCATKGLSSVTGLCDGGYFCSNRSISKTPGNLDEGGGPCQPGTYCPLGSPAPIQCPPGKICTAATLTNPDGDCFPGYYCTGGANVATPTGSMVGGRCPLGAYCPKGSRNYTLCPPGTYADTEGNVNLTQCNNCTASKFCKGWGNPAPEGDCDVGYYCPPGQAVPNPNDFICPEGHFCKNGSEGPTRCDSGGYQDEKMSGSCKVCPAGYYCDNRLSPVVLFTNSSCPVGHYCPAGTKNAYENKCPRGTFSNQTGLENVTQCSPCPGGFYCPEFGQSTFSLYCNAGYYCRSGAYVGTPEDHPENTTICQPGSFNFSDAGPCPEGRFCPQGTAEPEKCPPGTYSNRTKLQSKDECTNCTEGMFCMDYGSTKPSGKCWAGYYCPSGAGRPNYLECPAGSFCISGSVTGELCPNGTYRNVTEGKNRDDCFECTPGLYCDGIGLEKPSGPCGAGYYCPSGSKYVKPPGFQCRVGHYCPGGDPEPIPCRNNSYVNYTGAVQCEPCPAGFYCVIAGTTVICPEGYYCPAGTGKDLKSCPRGTYGPEKGYYEVAQCKPCKAGMYCGQEHMMNVTTKCSPGHWCAYGVDRPQPVGRNVTSLETYNKSCPHYDGKETGYGGICPLGTYCPEGSPWPKPCASGSYAPETGLSKCKECLEGYYCPENQSSYDSFSCPRGYYCPNGTESPYKNPCKPGTYNSHFRRTKEEDCVACSPGYFCPEWGMVKPNKTCEEGYYCRQSAESGTPNQGTDANICPEGHYCLNGTGEPSNCPKGTLNNRTGLKKENECETCPAGYYCSEAGANTTSGLCAPGYYCPPGSVTKQQESCPEGKYCPGGSEKPELCPTGTYEPNKRQDNINDCLPCTEGFFCATPGLANYTGPCANGSYCPTNSTISTPYDCPKGFHCPQGSPRPKPCPAGQFTNSTSTSKCEVCPPGYFCLPLTWSGAVKNDSKGYEICSAGFYCPEGTGSDLRPCKAGTFSNRTRLFSQTQCTDCTPGFYCDGSNLTAPSGPCAPGYYCTSGVAVSQPYIGSYNSTNYTCPLLDFLGQYIGIGDICPEGHYCPGETRRPFACDPGTYNDEKGQRNCKNCPDGYYCPSGTVSFTNNTCPSGHYCLNNTRYARQYPCKEGTYNALTEQRSESSCTPCTPGMYCEGNGLSWPTGPCSAGWYCNGSATRNMTTAHGGQCQPGYYCPSGSDKMEPCSGGSFCETVGLSLPTGNCTAGYYCTLGAHVSTPNDGVTGGRCPLGYYCPTGSAFAVPCEPGYYLDSPGAIDKRFCKSCQLGKFCNGTGLEIPTGNCSSGYYCPGGQASGTPVNHSCPVGHYCLEGDSKPRPCPSGMYQNHPQESSCKQCPKKFYCNATYGPVVNYNPNICPQGYYCPPGTKFAEEYPCEIGTFNNLTGRASQTECTQCLGKYYCGQPGLTYPNTLCAAGYYCKQGAKTSTPSQGEDANICPRGYYCEEGTDESESCPAGTFSNNSGLKNSSSCTPCTEGYFCKYPGWTNETALCQEGFYCPKFSTSPQQIQCPSGSYCPTGSHLPKLCPRGTFSNKTELWLESQCTNCTPGYFCDSEGKSSPTGKCKAGYYCPIGSKTMEQVDCPIGFHCPEGSKTPRDCRSGSFTNTSRSSICQECPERYYCIPNNVTAGDPQSGYHACPRGYYCPPGTGLDWKSCPKGSYSNSTGLSVESECEPCDGGFYCDKLNATKPTAHCHGGYYCESGVDRPDPIHSGNATNFSNNCSIYGYHTGFGGICPVGYYCPHGSVTPVGCPDGSYQDQPGKTYCKSCPAGYYCQNNASSYVSNECPVGHYCLLNTTQSKQFPCPPGTFNPKTAQTNRSACINCTPGMYCEGTGNEYPTDKCSAGWYCSGGATVFQPPGERCLPGYYCPNGSSSPRPCDPGYYCMTDELSKPTHECEAGWYCTSFATRPQPNDTTTGNICPKGSYCTRGSKAPERCPTGTFLNTTGNRNITDCQDCIDGWYCGGSGLPNPSDHCDPGYYCDGRATKKDWKPCPKGHKCSGRDQPQQCPAGFYQNEFAMPDCKPCEPGYFCKDIPVTNYTSYECPAGYYCPMQTESATQFPCPLGKFNNLTKRRDATDCIPCTGGYACDRTGLTFPYKLCSAGYFCRRGSNSTTPNLGKDADVCPPGYYCPEGTDQPKECPIGTFRSTEAGQIPSDCQICTGGDFCNRTAMTATAGPCDAGFYCKNGSSNSQQIACPEGRYCEQGTHHPKPCPAGTFSNATMGKASSDCTQCTSGSYCETEGLTKPTGYCEAGYYCPRGSSNKTTIECPIGTHCPMGSAVFKYCSAGLYTDYAKASICHVCPEGFYCLPENVKPGDILTVKTICPPGYFCPNGTGWDWRACPPGTYSTAYQLSEERECKPCDPGKFCRGSNLTAPDGECQQGYYCARGAAVPNPVMTNLTYCPAHFVHVTVGDICPRGHFCPKGSDMYKGCAPGTYNDEEGQHKCKDCPSGYYCPANTTDYISFVCPKGHYCPSNTPYFSYKKCPPGTYNDLMGGQNISACRECTPGYYCSGLGNEAPTDPCSPGWYCPGGNNESMPSEYECQPGFYCPLNSSRMTPCDEGKYCEQPIMPEPGGLCGAGYYCPLQSKTATQEDCPPGNFCPIGSKYPTPCDPGTYLPGENHVNQSECIECTAGMHCDRSGLGAPSGMCAEKYYCPTGQRSSRPAQYYCPPGHYCQAGFPEPKRCGNGTYQPNNYSTSCLICEEGYYCDNTNIPVYDLTGLECPKGHYCPRGTKFATEFPCLSGTWSDEKQLVRAEQCFKCPQRYYCQRSGLTSPQDLCFPGFYCDKNGTQIPNPPDGECPRGYYCPRGSYLPVPCPRGSYTNSTGNGNMSDCKPCSRGKYCDPNAGVMQERDCDPGFVCLTGSTVPNPVNGSQGYQCPTGHYCPAGIVKEEPCPPSKYAPKQGLATCLPCPQGKICPNYTTIIPQPCPVGHYCTGGNDRGEPCPAGTYRRGLSARYRNECLSCDAGSYCNQPGLDKPSGPCSEGYLCLGGATLKTPNDSINKRCPKGRYCINGTTHAELCPKGTMRNTDGGAKLADCTPCRPGMFCETAGLYEPSGECAPGYYCPEEAPIKVSAPEDYRCPPGHYCPLGTADPKGCDPGLYQPNKGNDTCFTCPSAKFCLGNTSIPEVCPSHSYCPGGTIEPIFCPNGTYTNENTTGLYSATQCSPCTVGHFCQRGDISGECSAGYLCYQGNPTPTPDGSDKTIGERCPYGFYCPAGAIDKVACSRGLVIDKSGAKSAADCALCPAGKICSENNTLAVACTVGFYCPYNATMKPCPVGTYSDTVGATNSSSCHPCPAGYWCNRLATSDFRISPCPVGFFCNEAIIEPTSCPDNGTYRNSTGAGSIEECFACPRGYICPINATVSPIACLNGTYCPPGSVEPRICQPGFYCPRSMYELACPVGFYCPLASSYPLQCPLGYYCDPTLLNGTGGVIKPSLCPKGNVGWPKA</sequence>
<comment type="caution">
    <text evidence="2">The sequence shown here is derived from an EMBL/GenBank/DDBJ whole genome shotgun (WGS) entry which is preliminary data.</text>
</comment>
<dbReference type="SMART" id="SM01411">
    <property type="entry name" value="Ephrin_rec_like"/>
    <property type="match status" value="54"/>
</dbReference>
<dbReference type="SUPFAM" id="SSF57184">
    <property type="entry name" value="Growth factor receptor domain"/>
    <property type="match status" value="14"/>
</dbReference>
<dbReference type="InterPro" id="IPR006150">
    <property type="entry name" value="Cys_repeat_1"/>
</dbReference>
<evidence type="ECO:0000313" key="3">
    <source>
        <dbReference type="Proteomes" id="UP001152795"/>
    </source>
</evidence>
<dbReference type="OrthoDB" id="439917at2759"/>
<evidence type="ECO:0000313" key="2">
    <source>
        <dbReference type="EMBL" id="CAB3997856.1"/>
    </source>
</evidence>
<dbReference type="PROSITE" id="PS50050">
    <property type="entry name" value="TNFR_NGFR_2"/>
    <property type="match status" value="1"/>
</dbReference>
<protein>
    <submittedName>
        <fullName evidence="2">CAP-Gly domain-containing linker 1</fullName>
    </submittedName>
</protein>
<dbReference type="PROSITE" id="PS50940">
    <property type="entry name" value="CHIT_BIND_II"/>
    <property type="match status" value="1"/>
</dbReference>
<keyword evidence="1" id="KW-1015">Disulfide bond</keyword>
<dbReference type="GO" id="GO:0005576">
    <property type="term" value="C:extracellular region"/>
    <property type="evidence" value="ECO:0007669"/>
    <property type="project" value="InterPro"/>
</dbReference>
<dbReference type="Gene3D" id="2.10.50.10">
    <property type="entry name" value="Tumor Necrosis Factor Receptor, subunit A, domain 2"/>
    <property type="match status" value="13"/>
</dbReference>
<dbReference type="Proteomes" id="UP001152795">
    <property type="component" value="Unassembled WGS sequence"/>
</dbReference>
<reference evidence="2" key="1">
    <citation type="submission" date="2020-04" db="EMBL/GenBank/DDBJ databases">
        <authorList>
            <person name="Alioto T."/>
            <person name="Alioto T."/>
            <person name="Gomez Garrido J."/>
        </authorList>
    </citation>
    <scope>NUCLEOTIDE SEQUENCE</scope>
    <source>
        <strain evidence="2">A484AB</strain>
    </source>
</reference>
<name>A0A6S7H549_PARCT</name>
<organism evidence="2 3">
    <name type="scientific">Paramuricea clavata</name>
    <name type="common">Red gorgonian</name>
    <name type="synonym">Violescent sea-whip</name>
    <dbReference type="NCBI Taxonomy" id="317549"/>
    <lineage>
        <taxon>Eukaryota</taxon>
        <taxon>Metazoa</taxon>
        <taxon>Cnidaria</taxon>
        <taxon>Anthozoa</taxon>
        <taxon>Octocorallia</taxon>
        <taxon>Malacalcyonacea</taxon>
        <taxon>Plexauridae</taxon>
        <taxon>Paramuricea</taxon>
    </lineage>
</organism>
<gene>
    <name evidence="2" type="ORF">PACLA_8A053969</name>
</gene>
<keyword evidence="3" id="KW-1185">Reference proteome</keyword>
<dbReference type="PANTHER" id="PTHR46104">
    <property type="entry name" value="GENE 9195-RELATED-RELATED"/>
    <property type="match status" value="1"/>
</dbReference>
<dbReference type="GO" id="GO:0008061">
    <property type="term" value="F:chitin binding"/>
    <property type="evidence" value="ECO:0007669"/>
    <property type="project" value="InterPro"/>
</dbReference>
<feature type="disulfide bond" evidence="1">
    <location>
        <begin position="3117"/>
        <end position="3135"/>
    </location>
</feature>